<gene>
    <name evidence="1" type="ORF">L798_09455</name>
</gene>
<name>A0A067R132_ZOONE</name>
<dbReference type="AlphaFoldDB" id="A0A067R132"/>
<accession>A0A067R132</accession>
<keyword evidence="2" id="KW-1185">Reference proteome</keyword>
<evidence type="ECO:0000313" key="1">
    <source>
        <dbReference type="EMBL" id="KDR16616.1"/>
    </source>
</evidence>
<protein>
    <submittedName>
        <fullName evidence="1">Uncharacterized protein</fullName>
    </submittedName>
</protein>
<organism evidence="1 2">
    <name type="scientific">Zootermopsis nevadensis</name>
    <name type="common">Dampwood termite</name>
    <dbReference type="NCBI Taxonomy" id="136037"/>
    <lineage>
        <taxon>Eukaryota</taxon>
        <taxon>Metazoa</taxon>
        <taxon>Ecdysozoa</taxon>
        <taxon>Arthropoda</taxon>
        <taxon>Hexapoda</taxon>
        <taxon>Insecta</taxon>
        <taxon>Pterygota</taxon>
        <taxon>Neoptera</taxon>
        <taxon>Polyneoptera</taxon>
        <taxon>Dictyoptera</taxon>
        <taxon>Blattodea</taxon>
        <taxon>Blattoidea</taxon>
        <taxon>Termitoidae</taxon>
        <taxon>Termopsidae</taxon>
        <taxon>Zootermopsis</taxon>
    </lineage>
</organism>
<dbReference type="Proteomes" id="UP000027135">
    <property type="component" value="Unassembled WGS sequence"/>
</dbReference>
<evidence type="ECO:0000313" key="2">
    <source>
        <dbReference type="Proteomes" id="UP000027135"/>
    </source>
</evidence>
<dbReference type="EMBL" id="KK852782">
    <property type="protein sequence ID" value="KDR16616.1"/>
    <property type="molecule type" value="Genomic_DNA"/>
</dbReference>
<reference evidence="1 2" key="1">
    <citation type="journal article" date="2014" name="Nat. Commun.">
        <title>Molecular traces of alternative social organization in a termite genome.</title>
        <authorList>
            <person name="Terrapon N."/>
            <person name="Li C."/>
            <person name="Robertson H.M."/>
            <person name="Ji L."/>
            <person name="Meng X."/>
            <person name="Booth W."/>
            <person name="Chen Z."/>
            <person name="Childers C.P."/>
            <person name="Glastad K.M."/>
            <person name="Gokhale K."/>
            <person name="Gowin J."/>
            <person name="Gronenberg W."/>
            <person name="Hermansen R.A."/>
            <person name="Hu H."/>
            <person name="Hunt B.G."/>
            <person name="Huylmans A.K."/>
            <person name="Khalil S.M."/>
            <person name="Mitchell R.D."/>
            <person name="Munoz-Torres M.C."/>
            <person name="Mustard J.A."/>
            <person name="Pan H."/>
            <person name="Reese J.T."/>
            <person name="Scharf M.E."/>
            <person name="Sun F."/>
            <person name="Vogel H."/>
            <person name="Xiao J."/>
            <person name="Yang W."/>
            <person name="Yang Z."/>
            <person name="Yang Z."/>
            <person name="Zhou J."/>
            <person name="Zhu J."/>
            <person name="Brent C.S."/>
            <person name="Elsik C.G."/>
            <person name="Goodisman M.A."/>
            <person name="Liberles D.A."/>
            <person name="Roe R.M."/>
            <person name="Vargo E.L."/>
            <person name="Vilcinskas A."/>
            <person name="Wang J."/>
            <person name="Bornberg-Bauer E."/>
            <person name="Korb J."/>
            <person name="Zhang G."/>
            <person name="Liebig J."/>
        </authorList>
    </citation>
    <scope>NUCLEOTIDE SEQUENCE [LARGE SCALE GENOMIC DNA]</scope>
    <source>
        <tissue evidence="1">Whole organism</tissue>
    </source>
</reference>
<proteinExistence type="predicted"/>
<sequence length="391" mass="45182">MAAVIGLRGMQRGDDFQLSTNVAAAGNFDDLVYATSSRRYFLQLKHTDNPDTTKLVHSDLVPLLHQCFESFYEIVHGITFNDIPIHNSEFIIYTNKQLGPKLLQHNRKRAVIDMILKTCHKGETFSFTEDNNTAVDVYSRVQTSVKKSKEFNNLSVSEQNAKIEMVNKFLKKLVLITDQKGQRDLDNVITEEIRKHGTTKTSSKMYKTVLHYFKTHLETWWRNRIENMTVEMLRNWVQDAKTKSCSSVVRSLFKTYRKKLLRVGIRFSDSEISRLRAELSKERAVHLRTDACMLCSVLLTDCLPQPKCIFVNFDSLLSHTDELFLAWVGGVWEWLVVDCDSRTRAPHISKMCLKIVGIIKNVAFNKSVIILTHCSVQPLKEFVLIEHKFKF</sequence>
<dbReference type="InParanoid" id="A0A067R132"/>